<dbReference type="AlphaFoldDB" id="A0A835HAH0"/>
<dbReference type="GO" id="GO:0005524">
    <property type="term" value="F:ATP binding"/>
    <property type="evidence" value="ECO:0007669"/>
    <property type="project" value="UniProtKB-KW"/>
</dbReference>
<comment type="similarity">
    <text evidence="1">Belongs to the heat shock protein 70 family.</text>
</comment>
<protein>
    <submittedName>
        <fullName evidence="4">Uncharacterized protein</fullName>
    </submittedName>
</protein>
<dbReference type="Pfam" id="PF00012">
    <property type="entry name" value="HSP70"/>
    <property type="match status" value="1"/>
</dbReference>
<dbReference type="OrthoDB" id="1748941at2759"/>
<evidence type="ECO:0000256" key="1">
    <source>
        <dbReference type="ARBA" id="ARBA00007381"/>
    </source>
</evidence>
<sequence length="180" mass="19963">MFVEHSKLLRLLKQSAPSLRLKATTTFSTTRYVVLGSSSTYAALVYFSAFWKDGVCESVSAARPTKPTKQKVSSDHSLDPLNKKKRVFVPPQDRLTLHQPHTFQALDYIFRYVYSSHGIRTKITHFGASELGKSINPDEAVAYGAAVQAAILSGEVDEKVQDLLLLDFTPFSLGLKLAEV</sequence>
<accession>A0A835HAH0</accession>
<dbReference type="Gene3D" id="3.30.420.40">
    <property type="match status" value="2"/>
</dbReference>
<organism evidence="4 5">
    <name type="scientific">Coptis chinensis</name>
    <dbReference type="NCBI Taxonomy" id="261450"/>
    <lineage>
        <taxon>Eukaryota</taxon>
        <taxon>Viridiplantae</taxon>
        <taxon>Streptophyta</taxon>
        <taxon>Embryophyta</taxon>
        <taxon>Tracheophyta</taxon>
        <taxon>Spermatophyta</taxon>
        <taxon>Magnoliopsida</taxon>
        <taxon>Ranunculales</taxon>
        <taxon>Ranunculaceae</taxon>
        <taxon>Coptidoideae</taxon>
        <taxon>Coptis</taxon>
    </lineage>
</organism>
<evidence type="ECO:0000256" key="3">
    <source>
        <dbReference type="ARBA" id="ARBA00022840"/>
    </source>
</evidence>
<gene>
    <name evidence="4" type="ORF">IFM89_003451</name>
</gene>
<dbReference type="Proteomes" id="UP000631114">
    <property type="component" value="Unassembled WGS sequence"/>
</dbReference>
<reference evidence="4 5" key="1">
    <citation type="submission" date="2020-10" db="EMBL/GenBank/DDBJ databases">
        <title>The Coptis chinensis genome and diversification of protoberbering-type alkaloids.</title>
        <authorList>
            <person name="Wang B."/>
            <person name="Shu S."/>
            <person name="Song C."/>
            <person name="Liu Y."/>
        </authorList>
    </citation>
    <scope>NUCLEOTIDE SEQUENCE [LARGE SCALE GENOMIC DNA]</scope>
    <source>
        <strain evidence="4">HL-2020</strain>
        <tissue evidence="4">Leaf</tissue>
    </source>
</reference>
<keyword evidence="3" id="KW-0067">ATP-binding</keyword>
<evidence type="ECO:0000313" key="5">
    <source>
        <dbReference type="Proteomes" id="UP000631114"/>
    </source>
</evidence>
<keyword evidence="2" id="KW-0547">Nucleotide-binding</keyword>
<evidence type="ECO:0000313" key="4">
    <source>
        <dbReference type="EMBL" id="KAF9595709.1"/>
    </source>
</evidence>
<dbReference type="GO" id="GO:0140662">
    <property type="term" value="F:ATP-dependent protein folding chaperone"/>
    <property type="evidence" value="ECO:0007669"/>
    <property type="project" value="InterPro"/>
</dbReference>
<proteinExistence type="inferred from homology"/>
<evidence type="ECO:0000256" key="2">
    <source>
        <dbReference type="ARBA" id="ARBA00022741"/>
    </source>
</evidence>
<dbReference type="EMBL" id="JADFTS010000007">
    <property type="protein sequence ID" value="KAF9595709.1"/>
    <property type="molecule type" value="Genomic_DNA"/>
</dbReference>
<comment type="caution">
    <text evidence="4">The sequence shown here is derived from an EMBL/GenBank/DDBJ whole genome shotgun (WGS) entry which is preliminary data.</text>
</comment>
<name>A0A835HAH0_9MAGN</name>
<dbReference type="InterPro" id="IPR013126">
    <property type="entry name" value="Hsp_70_fam"/>
</dbReference>
<keyword evidence="5" id="KW-1185">Reference proteome</keyword>
<dbReference type="FunFam" id="3.30.420.40:FF:000028">
    <property type="entry name" value="heat shock 70 kDa protein-like"/>
    <property type="match status" value="1"/>
</dbReference>
<dbReference type="PANTHER" id="PTHR19375">
    <property type="entry name" value="HEAT SHOCK PROTEIN 70KDA"/>
    <property type="match status" value="1"/>
</dbReference>